<dbReference type="EMBL" id="VSSQ01143654">
    <property type="protein sequence ID" value="MPN63763.1"/>
    <property type="molecule type" value="Genomic_DNA"/>
</dbReference>
<evidence type="ECO:0000313" key="2">
    <source>
        <dbReference type="EMBL" id="MPN63763.1"/>
    </source>
</evidence>
<feature type="transmembrane region" description="Helical" evidence="1">
    <location>
        <begin position="27"/>
        <end position="45"/>
    </location>
</feature>
<name>A0A645JX81_9ZZZZ</name>
<gene>
    <name evidence="2" type="ORF">SDC9_211529</name>
</gene>
<comment type="caution">
    <text evidence="2">The sequence shown here is derived from an EMBL/GenBank/DDBJ whole genome shotgun (WGS) entry which is preliminary data.</text>
</comment>
<protein>
    <submittedName>
        <fullName evidence="2">Uncharacterized protein</fullName>
    </submittedName>
</protein>
<sequence>MTNMLLEIEICSVGYAPQFPPTERKKILNVCGGIAVMGQFFFFVISKLDIFFLHSQ</sequence>
<organism evidence="2">
    <name type="scientific">bioreactor metagenome</name>
    <dbReference type="NCBI Taxonomy" id="1076179"/>
    <lineage>
        <taxon>unclassified sequences</taxon>
        <taxon>metagenomes</taxon>
        <taxon>ecological metagenomes</taxon>
    </lineage>
</organism>
<dbReference type="AlphaFoldDB" id="A0A645JX81"/>
<reference evidence="2" key="1">
    <citation type="submission" date="2019-08" db="EMBL/GenBank/DDBJ databases">
        <authorList>
            <person name="Kucharzyk K."/>
            <person name="Murdoch R.W."/>
            <person name="Higgins S."/>
            <person name="Loffler F."/>
        </authorList>
    </citation>
    <scope>NUCLEOTIDE SEQUENCE</scope>
</reference>
<keyword evidence="1" id="KW-0472">Membrane</keyword>
<keyword evidence="1" id="KW-1133">Transmembrane helix</keyword>
<proteinExistence type="predicted"/>
<accession>A0A645JX81</accession>
<keyword evidence="1" id="KW-0812">Transmembrane</keyword>
<evidence type="ECO:0000256" key="1">
    <source>
        <dbReference type="SAM" id="Phobius"/>
    </source>
</evidence>